<evidence type="ECO:0000313" key="1">
    <source>
        <dbReference type="EMBL" id="EGO64082.1"/>
    </source>
</evidence>
<gene>
    <name evidence="1" type="ORF">ALO_09604</name>
</gene>
<dbReference type="Proteomes" id="UP000003240">
    <property type="component" value="Unassembled WGS sequence"/>
</dbReference>
<name>F7NIL8_9FIRM</name>
<dbReference type="AlphaFoldDB" id="F7NIL8"/>
<protein>
    <recommendedName>
        <fullName evidence="3">Iron-only hydrogenase system regulator</fullName>
    </recommendedName>
</protein>
<dbReference type="SUPFAM" id="SSF55021">
    <property type="entry name" value="ACT-like"/>
    <property type="match status" value="1"/>
</dbReference>
<dbReference type="RefSeq" id="WP_004095137.1">
    <property type="nucleotide sequence ID" value="NZ_AFGF01000078.1"/>
</dbReference>
<dbReference type="EMBL" id="AFGF01000078">
    <property type="protein sequence ID" value="EGO64082.1"/>
    <property type="molecule type" value="Genomic_DNA"/>
</dbReference>
<dbReference type="Gene3D" id="3.30.70.1150">
    <property type="entry name" value="ACT-like. Chain A, domain 2"/>
    <property type="match status" value="1"/>
</dbReference>
<sequence>MVMQNGSVIMAISQESRVETAVKVQDVLTKYGCYIRVRLGLHDAAVDHCSGSGLILLQLCGNMPLSDFERDLQMIPSVKIKYMKLDF</sequence>
<evidence type="ECO:0000313" key="2">
    <source>
        <dbReference type="Proteomes" id="UP000003240"/>
    </source>
</evidence>
<comment type="caution">
    <text evidence="1">The sequence shown here is derived from an EMBL/GenBank/DDBJ whole genome shotgun (WGS) entry which is preliminary data.</text>
</comment>
<evidence type="ECO:0008006" key="3">
    <source>
        <dbReference type="Google" id="ProtNLM"/>
    </source>
</evidence>
<reference evidence="1 2" key="1">
    <citation type="journal article" date="2011" name="EMBO J.">
        <title>Structural diversity of bacterial flagellar motors.</title>
        <authorList>
            <person name="Chen S."/>
            <person name="Beeby M."/>
            <person name="Murphy G.E."/>
            <person name="Leadbetter J.R."/>
            <person name="Hendrixson D.R."/>
            <person name="Briegel A."/>
            <person name="Li Z."/>
            <person name="Shi J."/>
            <person name="Tocheva E.I."/>
            <person name="Muller A."/>
            <person name="Dobro M.J."/>
            <person name="Jensen G.J."/>
        </authorList>
    </citation>
    <scope>NUCLEOTIDE SEQUENCE [LARGE SCALE GENOMIC DNA]</scope>
    <source>
        <strain evidence="1 2">DSM 6540</strain>
    </source>
</reference>
<dbReference type="STRING" id="1009370.ALO_09604"/>
<dbReference type="InterPro" id="IPR027271">
    <property type="entry name" value="Acetolactate_synth/TF_NikR_C"/>
</dbReference>
<dbReference type="eggNOG" id="ENOG50330IY">
    <property type="taxonomic scope" value="Bacteria"/>
</dbReference>
<proteinExistence type="predicted"/>
<keyword evidence="2" id="KW-1185">Reference proteome</keyword>
<accession>F7NIL8</accession>
<organism evidence="1 2">
    <name type="scientific">Acetonema longum DSM 6540</name>
    <dbReference type="NCBI Taxonomy" id="1009370"/>
    <lineage>
        <taxon>Bacteria</taxon>
        <taxon>Bacillati</taxon>
        <taxon>Bacillota</taxon>
        <taxon>Negativicutes</taxon>
        <taxon>Acetonemataceae</taxon>
        <taxon>Acetonema</taxon>
    </lineage>
</organism>
<dbReference type="InterPro" id="IPR045865">
    <property type="entry name" value="ACT-like_dom_sf"/>
</dbReference>